<accession>A0A699J7G9</accession>
<name>A0A699J7G9_TANCI</name>
<proteinExistence type="predicted"/>
<comment type="caution">
    <text evidence="1">The sequence shown here is derived from an EMBL/GenBank/DDBJ whole genome shotgun (WGS) entry which is preliminary data.</text>
</comment>
<reference evidence="1" key="1">
    <citation type="journal article" date="2019" name="Sci. Rep.">
        <title>Draft genome of Tanacetum cinerariifolium, the natural source of mosquito coil.</title>
        <authorList>
            <person name="Yamashiro T."/>
            <person name="Shiraishi A."/>
            <person name="Satake H."/>
            <person name="Nakayama K."/>
        </authorList>
    </citation>
    <scope>NUCLEOTIDE SEQUENCE</scope>
</reference>
<protein>
    <submittedName>
        <fullName evidence="1">Putative LOV domain-containing protein</fullName>
    </submittedName>
</protein>
<feature type="non-terminal residue" evidence="1">
    <location>
        <position position="110"/>
    </location>
</feature>
<gene>
    <name evidence="1" type="ORF">Tci_585001</name>
</gene>
<dbReference type="EMBL" id="BKCJ010373528">
    <property type="protein sequence ID" value="GFA13029.1"/>
    <property type="molecule type" value="Genomic_DNA"/>
</dbReference>
<dbReference type="AlphaFoldDB" id="A0A699J7G9"/>
<sequence>MRLAYGTGRVCVLKDITRITRRVSEIEGDSVSWVGSHVIAAMPSFLCRNHTRRCLKIPVPEGVVGLPSMQLFYRLLSRDIKSRLGSGEGASEVRRPAFFRGISPALACCR</sequence>
<evidence type="ECO:0000313" key="1">
    <source>
        <dbReference type="EMBL" id="GFA13029.1"/>
    </source>
</evidence>
<organism evidence="1">
    <name type="scientific">Tanacetum cinerariifolium</name>
    <name type="common">Dalmatian daisy</name>
    <name type="synonym">Chrysanthemum cinerariifolium</name>
    <dbReference type="NCBI Taxonomy" id="118510"/>
    <lineage>
        <taxon>Eukaryota</taxon>
        <taxon>Viridiplantae</taxon>
        <taxon>Streptophyta</taxon>
        <taxon>Embryophyta</taxon>
        <taxon>Tracheophyta</taxon>
        <taxon>Spermatophyta</taxon>
        <taxon>Magnoliopsida</taxon>
        <taxon>eudicotyledons</taxon>
        <taxon>Gunneridae</taxon>
        <taxon>Pentapetalae</taxon>
        <taxon>asterids</taxon>
        <taxon>campanulids</taxon>
        <taxon>Asterales</taxon>
        <taxon>Asteraceae</taxon>
        <taxon>Asteroideae</taxon>
        <taxon>Anthemideae</taxon>
        <taxon>Anthemidinae</taxon>
        <taxon>Tanacetum</taxon>
    </lineage>
</organism>